<dbReference type="EMBL" id="PDDY01000004">
    <property type="protein sequence ID" value="PEH38419.1"/>
    <property type="molecule type" value="Genomic_DNA"/>
</dbReference>
<proteinExistence type="predicted"/>
<accession>A0A095W6T6</accession>
<evidence type="ECO:0000313" key="2">
    <source>
        <dbReference type="EMBL" id="PEH38419.1"/>
    </source>
</evidence>
<organism evidence="2 3">
    <name type="scientific">Burkholderia gladioli</name>
    <name type="common">Pseudomonas marginata</name>
    <name type="synonym">Phytomonas marginata</name>
    <dbReference type="NCBI Taxonomy" id="28095"/>
    <lineage>
        <taxon>Bacteria</taxon>
        <taxon>Pseudomonadati</taxon>
        <taxon>Pseudomonadota</taxon>
        <taxon>Betaproteobacteria</taxon>
        <taxon>Burkholderiales</taxon>
        <taxon>Burkholderiaceae</taxon>
        <taxon>Burkholderia</taxon>
    </lineage>
</organism>
<evidence type="ECO:0000256" key="1">
    <source>
        <dbReference type="SAM" id="MobiDB-lite"/>
    </source>
</evidence>
<comment type="caution">
    <text evidence="2">The sequence shown here is derived from an EMBL/GenBank/DDBJ whole genome shotgun (WGS) entry which is preliminary data.</text>
</comment>
<reference evidence="3" key="1">
    <citation type="submission" date="2017-09" db="EMBL/GenBank/DDBJ databases">
        <title>FDA dAtabase for Regulatory Grade micrObial Sequences (FDA-ARGOS): Supporting development and validation of Infectious Disease Dx tests.</title>
        <authorList>
            <person name="Minogue T."/>
            <person name="Wolcott M."/>
            <person name="Wasieloski L."/>
            <person name="Aguilar W."/>
            <person name="Moore D."/>
            <person name="Tallon L."/>
            <person name="Sadzewicz L."/>
            <person name="Ott S."/>
            <person name="Zhao X."/>
            <person name="Nagaraj S."/>
            <person name="Vavikolanu K."/>
            <person name="Aluvathingal J."/>
            <person name="Nadendla S."/>
            <person name="Sichtig H."/>
        </authorList>
    </citation>
    <scope>NUCLEOTIDE SEQUENCE [LARGE SCALE GENOMIC DNA]</scope>
    <source>
        <strain evidence="3">FDAARGOS_390</strain>
    </source>
</reference>
<sequence>MKKGKTKLTRQDAERLFSGLPGGSISTSASSRPVNPFEGSGFETIERAADESRLWKDNLVTLPMAVELPSGYESAARLREAMARAWRVKLVREGGHEIVVEFPEGWKAIRPASGPIELRDPANTVRAVYGWAEDAELRILPRYQVESQTNSSSGLGSLLIRDRASGKILERSEIWSSLIGSRHPEWSRLTGWLNERYPQHRDPLRYWEDCETNLGH</sequence>
<feature type="compositionally biased region" description="Polar residues" evidence="1">
    <location>
        <begin position="24"/>
        <end position="33"/>
    </location>
</feature>
<gene>
    <name evidence="2" type="ORF">CRM94_28935</name>
</gene>
<protein>
    <submittedName>
        <fullName evidence="2">Uncharacterized protein</fullName>
    </submittedName>
</protein>
<dbReference type="Proteomes" id="UP000220629">
    <property type="component" value="Unassembled WGS sequence"/>
</dbReference>
<feature type="region of interest" description="Disordered" evidence="1">
    <location>
        <begin position="1"/>
        <end position="38"/>
    </location>
</feature>
<name>A0A095W6T6_BURGA</name>
<dbReference type="AlphaFoldDB" id="A0A095W6T6"/>
<dbReference type="RefSeq" id="WP_036034522.1">
    <property type="nucleotide sequence ID" value="NZ_CADEPO010000002.1"/>
</dbReference>
<evidence type="ECO:0000313" key="3">
    <source>
        <dbReference type="Proteomes" id="UP000220629"/>
    </source>
</evidence>